<dbReference type="Proteomes" id="UP000238937">
    <property type="component" value="Unassembled WGS sequence"/>
</dbReference>
<comment type="caution">
    <text evidence="2">The sequence shown here is derived from an EMBL/GenBank/DDBJ whole genome shotgun (WGS) entry which is preliminary data.</text>
</comment>
<dbReference type="RefSeq" id="WP_106308828.1">
    <property type="nucleotide sequence ID" value="NZ_PVWO01000309.1"/>
</dbReference>
<evidence type="ECO:0000259" key="1">
    <source>
        <dbReference type="Pfam" id="PF20795"/>
    </source>
</evidence>
<dbReference type="AlphaFoldDB" id="A0A2T1G719"/>
<dbReference type="OrthoDB" id="573213at2"/>
<accession>A0A2T1G719</accession>
<dbReference type="Pfam" id="PF20795">
    <property type="entry name" value="DUF6841"/>
    <property type="match status" value="1"/>
</dbReference>
<reference evidence="2 3" key="1">
    <citation type="submission" date="2018-03" db="EMBL/GenBank/DDBJ databases">
        <title>The ancient ancestry and fast evolution of plastids.</title>
        <authorList>
            <person name="Moore K.R."/>
            <person name="Magnabosco C."/>
            <person name="Momper L."/>
            <person name="Gold D.A."/>
            <person name="Bosak T."/>
            <person name="Fournier G.P."/>
        </authorList>
    </citation>
    <scope>NUCLEOTIDE SEQUENCE [LARGE SCALE GENOMIC DNA]</scope>
    <source>
        <strain evidence="2 3">CCALA 037</strain>
    </source>
</reference>
<dbReference type="InterPro" id="IPR049219">
    <property type="entry name" value="DUF6841"/>
</dbReference>
<name>A0A2T1G719_9CYAN</name>
<proteinExistence type="predicted"/>
<gene>
    <name evidence="2" type="ORF">C7B77_19885</name>
</gene>
<organism evidence="2 3">
    <name type="scientific">Chamaesiphon polymorphus CCALA 037</name>
    <dbReference type="NCBI Taxonomy" id="2107692"/>
    <lineage>
        <taxon>Bacteria</taxon>
        <taxon>Bacillati</taxon>
        <taxon>Cyanobacteriota</taxon>
        <taxon>Cyanophyceae</taxon>
        <taxon>Gomontiellales</taxon>
        <taxon>Chamaesiphonaceae</taxon>
        <taxon>Chamaesiphon</taxon>
    </lineage>
</organism>
<evidence type="ECO:0000313" key="2">
    <source>
        <dbReference type="EMBL" id="PSB53048.1"/>
    </source>
</evidence>
<evidence type="ECO:0000313" key="3">
    <source>
        <dbReference type="Proteomes" id="UP000238937"/>
    </source>
</evidence>
<dbReference type="Gene3D" id="3.10.450.50">
    <property type="match status" value="1"/>
</dbReference>
<feature type="domain" description="DUF6841" evidence="1">
    <location>
        <begin position="14"/>
        <end position="123"/>
    </location>
</feature>
<protein>
    <recommendedName>
        <fullName evidence="1">DUF6841 domain-containing protein</fullName>
    </recommendedName>
</protein>
<sequence>MCNEIKEILNTFGAYIQAFNSLEPTKVLPFFHLPSMLITSTEVAVMEKPIEVLGVFAILMDDLKNKNFKESQIVGSLEVQQLSDNQGQVVGVAKRFDRSDAEIEHFGFTYTLRKVEDKWKIISGVLYESETLSNSKSLV</sequence>
<keyword evidence="3" id="KW-1185">Reference proteome</keyword>
<dbReference type="EMBL" id="PVWO01000309">
    <property type="protein sequence ID" value="PSB53048.1"/>
    <property type="molecule type" value="Genomic_DNA"/>
</dbReference>